<accession>A0A7J7M9N1</accession>
<sequence>MVRGEVIRFWTTILIGTNVINIGETAVVTKETMECAMGLEACIIDHVLVHNEHSVDRNCEFGGLKVFDLTATVGELVKRQCHLKKKWAMGVDGDDDIAEIDSDSSDAEFIKE</sequence>
<reference evidence="1 2" key="1">
    <citation type="journal article" date="2020" name="IScience">
        <title>Genome Sequencing of the Endangered Kingdonia uniflora (Circaeasteraceae, Ranunculales) Reveals Potential Mechanisms of Evolutionary Specialization.</title>
        <authorList>
            <person name="Sun Y."/>
            <person name="Deng T."/>
            <person name="Zhang A."/>
            <person name="Moore M.J."/>
            <person name="Landis J.B."/>
            <person name="Lin N."/>
            <person name="Zhang H."/>
            <person name="Zhang X."/>
            <person name="Huang J."/>
            <person name="Zhang X."/>
            <person name="Sun H."/>
            <person name="Wang H."/>
        </authorList>
    </citation>
    <scope>NUCLEOTIDE SEQUENCE [LARGE SCALE GENOMIC DNA]</scope>
    <source>
        <strain evidence="1">TB1705</strain>
        <tissue evidence="1">Leaf</tissue>
    </source>
</reference>
<keyword evidence="2" id="KW-1185">Reference proteome</keyword>
<evidence type="ECO:0000313" key="1">
    <source>
        <dbReference type="EMBL" id="KAF6151596.1"/>
    </source>
</evidence>
<protein>
    <submittedName>
        <fullName evidence="1">Uncharacterized protein</fullName>
    </submittedName>
</protein>
<comment type="caution">
    <text evidence="1">The sequence shown here is derived from an EMBL/GenBank/DDBJ whole genome shotgun (WGS) entry which is preliminary data.</text>
</comment>
<name>A0A7J7M9N1_9MAGN</name>
<organism evidence="1 2">
    <name type="scientific">Kingdonia uniflora</name>
    <dbReference type="NCBI Taxonomy" id="39325"/>
    <lineage>
        <taxon>Eukaryota</taxon>
        <taxon>Viridiplantae</taxon>
        <taxon>Streptophyta</taxon>
        <taxon>Embryophyta</taxon>
        <taxon>Tracheophyta</taxon>
        <taxon>Spermatophyta</taxon>
        <taxon>Magnoliopsida</taxon>
        <taxon>Ranunculales</taxon>
        <taxon>Circaeasteraceae</taxon>
        <taxon>Kingdonia</taxon>
    </lineage>
</organism>
<gene>
    <name evidence="1" type="ORF">GIB67_021782</name>
</gene>
<evidence type="ECO:0000313" key="2">
    <source>
        <dbReference type="Proteomes" id="UP000541444"/>
    </source>
</evidence>
<proteinExistence type="predicted"/>
<dbReference type="EMBL" id="JACGCM010001686">
    <property type="protein sequence ID" value="KAF6151596.1"/>
    <property type="molecule type" value="Genomic_DNA"/>
</dbReference>
<dbReference type="Proteomes" id="UP000541444">
    <property type="component" value="Unassembled WGS sequence"/>
</dbReference>
<dbReference type="AlphaFoldDB" id="A0A7J7M9N1"/>